<dbReference type="RefSeq" id="XP_030994213.1">
    <property type="nucleotide sequence ID" value="XM_031141468.1"/>
</dbReference>
<organism evidence="3 4">
    <name type="scientific">Thyridium curvatum</name>
    <dbReference type="NCBI Taxonomy" id="1093900"/>
    <lineage>
        <taxon>Eukaryota</taxon>
        <taxon>Fungi</taxon>
        <taxon>Dikarya</taxon>
        <taxon>Ascomycota</taxon>
        <taxon>Pezizomycotina</taxon>
        <taxon>Sordariomycetes</taxon>
        <taxon>Sordariomycetidae</taxon>
        <taxon>Thyridiales</taxon>
        <taxon>Thyridiaceae</taxon>
        <taxon>Thyridium</taxon>
    </lineage>
</organism>
<protein>
    <submittedName>
        <fullName evidence="3">Uncharacterized protein</fullName>
    </submittedName>
</protein>
<feature type="compositionally biased region" description="Polar residues" evidence="1">
    <location>
        <begin position="308"/>
        <end position="329"/>
    </location>
</feature>
<dbReference type="AlphaFoldDB" id="A0A507AR68"/>
<keyword evidence="2" id="KW-0732">Signal</keyword>
<feature type="region of interest" description="Disordered" evidence="1">
    <location>
        <begin position="246"/>
        <end position="345"/>
    </location>
</feature>
<gene>
    <name evidence="3" type="ORF">E0L32_000679</name>
</gene>
<dbReference type="InParanoid" id="A0A507AR68"/>
<evidence type="ECO:0000256" key="2">
    <source>
        <dbReference type="SAM" id="SignalP"/>
    </source>
</evidence>
<evidence type="ECO:0000256" key="1">
    <source>
        <dbReference type="SAM" id="MobiDB-lite"/>
    </source>
</evidence>
<dbReference type="EMBL" id="SKBQ01000003">
    <property type="protein sequence ID" value="TPX12502.1"/>
    <property type="molecule type" value="Genomic_DNA"/>
</dbReference>
<comment type="caution">
    <text evidence="3">The sequence shown here is derived from an EMBL/GenBank/DDBJ whole genome shotgun (WGS) entry which is preliminary data.</text>
</comment>
<feature type="signal peptide" evidence="2">
    <location>
        <begin position="1"/>
        <end position="17"/>
    </location>
</feature>
<reference evidence="3 4" key="1">
    <citation type="submission" date="2019-06" db="EMBL/GenBank/DDBJ databases">
        <title>Draft genome sequence of the filamentous fungus Phialemoniopsis curvata isolated from diesel fuel.</title>
        <authorList>
            <person name="Varaljay V.A."/>
            <person name="Lyon W.J."/>
            <person name="Crouch A.L."/>
            <person name="Drake C.E."/>
            <person name="Hollomon J.M."/>
            <person name="Nadeau L.J."/>
            <person name="Nunn H.S."/>
            <person name="Stevenson B.S."/>
            <person name="Bojanowski C.L."/>
            <person name="Crookes-Goodson W.J."/>
        </authorList>
    </citation>
    <scope>NUCLEOTIDE SEQUENCE [LARGE SCALE GENOMIC DNA]</scope>
    <source>
        <strain evidence="3 4">D216</strain>
    </source>
</reference>
<evidence type="ECO:0000313" key="3">
    <source>
        <dbReference type="EMBL" id="TPX12502.1"/>
    </source>
</evidence>
<sequence length="524" mass="53596">MHILLALSSFALAAAQGLNPVAPLCPFPIIIQSLVLIQKAPVYVSAQICEVTTLTVGGRTIPVPQVPTLLETRFVVTSTVTQSSTWSSTCGTPATNANDFHSSEGSFVTLTAPCTEAVASTLVIPPVGDQPGTKVILVPITTPAPPFTGPCDTLTQTWARTFCTTITIPVKDGGRGTVLVVQNPTQNAPAPIQPIITAAKSPSSAAPSPEALSVAKSDTLTLWPGRQGTPSVSNTSGGLNLITPSGLETSLSATSPTTTVDLTLKSSPSAISPTTSRNNNPMNTGDMTSTTSPSKTNPTTAGDLTLRDSISATSPTTTGGLTLQTSPIDASSGAPPVSTTTSTSTTAGLITSTSTTSTSLCIVTATPVAECCMNELPDDCKALRTSNGQDLQPVISACQQAIGNYTTSDMRACWAGEVTDDSRGTNIADCLMDELEDCCITQLPAACSSLRGATGAAVLAGALQCRKALGLFVHGTAKPCLDDKNITAETHGMSIVDCLEAAYGFRSGAVTISDAQLCPTITVT</sequence>
<feature type="chain" id="PRO_5021314859" evidence="2">
    <location>
        <begin position="18"/>
        <end position="524"/>
    </location>
</feature>
<evidence type="ECO:0000313" key="4">
    <source>
        <dbReference type="Proteomes" id="UP000319257"/>
    </source>
</evidence>
<feature type="compositionally biased region" description="Polar residues" evidence="1">
    <location>
        <begin position="246"/>
        <end position="287"/>
    </location>
</feature>
<dbReference type="OrthoDB" id="4405280at2759"/>
<dbReference type="GeneID" id="41968126"/>
<keyword evidence="4" id="KW-1185">Reference proteome</keyword>
<name>A0A507AR68_9PEZI</name>
<feature type="compositionally biased region" description="Low complexity" evidence="1">
    <location>
        <begin position="288"/>
        <end position="300"/>
    </location>
</feature>
<dbReference type="Proteomes" id="UP000319257">
    <property type="component" value="Unassembled WGS sequence"/>
</dbReference>
<accession>A0A507AR68</accession>
<feature type="compositionally biased region" description="Low complexity" evidence="1">
    <location>
        <begin position="331"/>
        <end position="345"/>
    </location>
</feature>
<proteinExistence type="predicted"/>